<dbReference type="InterPro" id="IPR023997">
    <property type="entry name" value="TonB-dep_OMP_SusC/RagA_CS"/>
</dbReference>
<evidence type="ECO:0000256" key="6">
    <source>
        <dbReference type="ARBA" id="ARBA00023136"/>
    </source>
</evidence>
<name>A0A3E1NDS0_9BACT</name>
<reference evidence="13 14" key="1">
    <citation type="submission" date="2018-08" db="EMBL/GenBank/DDBJ databases">
        <title>Chitinophagaceae sp. K23C18032701, a novel bacterium isolated from forest soil.</title>
        <authorList>
            <person name="Wang C."/>
        </authorList>
    </citation>
    <scope>NUCLEOTIDE SEQUENCE [LARGE SCALE GENOMIC DNA]</scope>
    <source>
        <strain evidence="13 14">K23C18032701</strain>
    </source>
</reference>
<dbReference type="InterPro" id="IPR023996">
    <property type="entry name" value="TonB-dep_OMP_SusC/RagA"/>
</dbReference>
<organism evidence="13 14">
    <name type="scientific">Deminuibacter soli</name>
    <dbReference type="NCBI Taxonomy" id="2291815"/>
    <lineage>
        <taxon>Bacteria</taxon>
        <taxon>Pseudomonadati</taxon>
        <taxon>Bacteroidota</taxon>
        <taxon>Chitinophagia</taxon>
        <taxon>Chitinophagales</taxon>
        <taxon>Chitinophagaceae</taxon>
        <taxon>Deminuibacter</taxon>
    </lineage>
</organism>
<gene>
    <name evidence="13" type="ORF">DXN05_21910</name>
</gene>
<evidence type="ECO:0000256" key="1">
    <source>
        <dbReference type="ARBA" id="ARBA00004571"/>
    </source>
</evidence>
<proteinExistence type="inferred from homology"/>
<evidence type="ECO:0000259" key="11">
    <source>
        <dbReference type="Pfam" id="PF00593"/>
    </source>
</evidence>
<evidence type="ECO:0000256" key="5">
    <source>
        <dbReference type="ARBA" id="ARBA00023077"/>
    </source>
</evidence>
<dbReference type="NCBIfam" id="TIGR04056">
    <property type="entry name" value="OMP_RagA_SusC"/>
    <property type="match status" value="1"/>
</dbReference>
<dbReference type="Proteomes" id="UP000261284">
    <property type="component" value="Unassembled WGS sequence"/>
</dbReference>
<dbReference type="InterPro" id="IPR000531">
    <property type="entry name" value="Beta-barrel_TonB"/>
</dbReference>
<comment type="similarity">
    <text evidence="8 9">Belongs to the TonB-dependent receptor family.</text>
</comment>
<keyword evidence="5 9" id="KW-0798">TonB box</keyword>
<keyword evidence="4 8" id="KW-0812">Transmembrane</keyword>
<dbReference type="RefSeq" id="WP_116849439.1">
    <property type="nucleotide sequence ID" value="NZ_QTJU01000012.1"/>
</dbReference>
<feature type="chain" id="PRO_5017781597" evidence="10">
    <location>
        <begin position="21"/>
        <end position="1098"/>
    </location>
</feature>
<dbReference type="InterPro" id="IPR039426">
    <property type="entry name" value="TonB-dep_rcpt-like"/>
</dbReference>
<dbReference type="Gene3D" id="2.60.40.1120">
    <property type="entry name" value="Carboxypeptidase-like, regulatory domain"/>
    <property type="match status" value="1"/>
</dbReference>
<dbReference type="OrthoDB" id="9768177at2"/>
<keyword evidence="2 8" id="KW-0813">Transport</keyword>
<keyword evidence="3 8" id="KW-1134">Transmembrane beta strand</keyword>
<dbReference type="NCBIfam" id="TIGR04057">
    <property type="entry name" value="SusC_RagA_signa"/>
    <property type="match status" value="1"/>
</dbReference>
<protein>
    <submittedName>
        <fullName evidence="13">SusC/RagA family TonB-linked outer membrane protein</fullName>
    </submittedName>
</protein>
<dbReference type="AlphaFoldDB" id="A0A3E1NDS0"/>
<feature type="domain" description="TonB-dependent receptor plug" evidence="12">
    <location>
        <begin position="113"/>
        <end position="233"/>
    </location>
</feature>
<dbReference type="Gene3D" id="2.40.170.20">
    <property type="entry name" value="TonB-dependent receptor, beta-barrel domain"/>
    <property type="match status" value="1"/>
</dbReference>
<keyword evidence="10" id="KW-0732">Signal</keyword>
<feature type="signal peptide" evidence="10">
    <location>
        <begin position="1"/>
        <end position="20"/>
    </location>
</feature>
<dbReference type="EMBL" id="QTJU01000012">
    <property type="protein sequence ID" value="RFM25991.1"/>
    <property type="molecule type" value="Genomic_DNA"/>
</dbReference>
<evidence type="ECO:0000256" key="10">
    <source>
        <dbReference type="SAM" id="SignalP"/>
    </source>
</evidence>
<dbReference type="Gene3D" id="2.170.130.10">
    <property type="entry name" value="TonB-dependent receptor, plug domain"/>
    <property type="match status" value="1"/>
</dbReference>
<dbReference type="SUPFAM" id="SSF56935">
    <property type="entry name" value="Porins"/>
    <property type="match status" value="1"/>
</dbReference>
<comment type="caution">
    <text evidence="13">The sequence shown here is derived from an EMBL/GenBank/DDBJ whole genome shotgun (WGS) entry which is preliminary data.</text>
</comment>
<feature type="domain" description="TonB-dependent receptor-like beta-barrel" evidence="11">
    <location>
        <begin position="489"/>
        <end position="931"/>
    </location>
</feature>
<comment type="subcellular location">
    <subcellularLocation>
        <location evidence="1 8">Cell outer membrane</location>
        <topology evidence="1 8">Multi-pass membrane protein</topology>
    </subcellularLocation>
</comment>
<accession>A0A3E1NDS0</accession>
<dbReference type="InterPro" id="IPR008969">
    <property type="entry name" value="CarboxyPept-like_regulatory"/>
</dbReference>
<keyword evidence="14" id="KW-1185">Reference proteome</keyword>
<evidence type="ECO:0000256" key="8">
    <source>
        <dbReference type="PROSITE-ProRule" id="PRU01360"/>
    </source>
</evidence>
<keyword evidence="7 8" id="KW-0998">Cell outer membrane</keyword>
<keyword evidence="6 8" id="KW-0472">Membrane</keyword>
<dbReference type="SUPFAM" id="SSF49464">
    <property type="entry name" value="Carboxypeptidase regulatory domain-like"/>
    <property type="match status" value="1"/>
</dbReference>
<dbReference type="Pfam" id="PF13715">
    <property type="entry name" value="CarbopepD_reg_2"/>
    <property type="match status" value="1"/>
</dbReference>
<evidence type="ECO:0000256" key="4">
    <source>
        <dbReference type="ARBA" id="ARBA00022692"/>
    </source>
</evidence>
<evidence type="ECO:0000256" key="2">
    <source>
        <dbReference type="ARBA" id="ARBA00022448"/>
    </source>
</evidence>
<dbReference type="Pfam" id="PF07715">
    <property type="entry name" value="Plug"/>
    <property type="match status" value="1"/>
</dbReference>
<dbReference type="InterPro" id="IPR036942">
    <property type="entry name" value="Beta-barrel_TonB_sf"/>
</dbReference>
<evidence type="ECO:0000256" key="9">
    <source>
        <dbReference type="RuleBase" id="RU003357"/>
    </source>
</evidence>
<evidence type="ECO:0000256" key="3">
    <source>
        <dbReference type="ARBA" id="ARBA00022452"/>
    </source>
</evidence>
<sequence>MRKLVALFPVLLLCIMTAVGQTRLISGSVADEKGTPIEGASVHIKGSTHGATSDAQGHFKLNAKNGDVLVITALNFAASETPVTGDNVVVKLTRSTRTIDEVVVTALGISRQKKSLGYAIQEVKASELTSSNENNVLNSLSGKVAGAQITAASGAVGSGTRIVLRGNNSFGDNQPLFVVDGVPVSNFATGSATGAVDYGSGISDIDPNNIASISILKGANAAALYGSRASKGVVLITTKNGKGNKGIGVNYSGGISMENLAILPKYQNKYGQGWYGDEFYYNQFKAGNLNLKDIGVDPTLNPQSYAEWAQQVGFSYKDGIGNGVNDGVDESWGPRLDIGLKLPQYNSPLDANGNRIATPWISHPDNVKNFFQTGYTVDNSVALTSNTDKGNTRLALGHQYQVGAIPNTDQKRYTVQLNTTQNLTDKLKADAMINYIQTDNDNLIGQGYNEFNPMQSLGSWFGRQVDVADLKAHYKDEFVGGMPYNWNSNYHDNPYFSINNNLNSRHKNRVLGYFSLGYKFSNWANLMVRVGDDWSNELRQELTANKSNSTLVSASQHLWGGGKFRQYQYALNEMNTDAILTGNGKLNKDFSLSYTAGANYRTVSQRSSTLGADKLTVPNLFTISNAKGAPVTGQNYLSFRTNSLYAQGSLGYKNWLYLDVTGRNDWSSTLPQTNWSFFYPSVSLSWIFTDALNLKSDVLTYGKLRASWAKVGSGGDNPYQLVGEYLANAAGFNGVTLYQIASTLPAKNLKPEFTKSSEIGAELQFLKGRINFDATYYSKNTTNQIMAVNISNATGFSKLNLNAGEIQNKGLELQLNAGIIRSSKGLNWDVTVNWAKNTNKVNKLYTDPITGQKLSSFNIASAWSTTVDAIPGEAFGVIRGTGFARDKSGAIIVGTDGLPTFTGTPVELGNITPDWVGGITNSFGYRNFRFSFLIDVRKGGDFFSVTDWFGSYTGVLDYTAAGNIRENGVVVGKDVLSNQRVVTADGKENTTRVGAMDYFHSLYGGRETSIIDGSFVKLRQIELAYTFPAKFVNRIGWVKGMGVSVFAHNVALLHTDKSNRAHVDPETSGFGVGNDGLGIEQYQIPSTRSIGLKLNVNL</sequence>
<evidence type="ECO:0000313" key="13">
    <source>
        <dbReference type="EMBL" id="RFM25991.1"/>
    </source>
</evidence>
<dbReference type="Pfam" id="PF00593">
    <property type="entry name" value="TonB_dep_Rec_b-barrel"/>
    <property type="match status" value="1"/>
</dbReference>
<dbReference type="GO" id="GO:0009279">
    <property type="term" value="C:cell outer membrane"/>
    <property type="evidence" value="ECO:0007669"/>
    <property type="project" value="UniProtKB-SubCell"/>
</dbReference>
<dbReference type="InterPro" id="IPR012910">
    <property type="entry name" value="Plug_dom"/>
</dbReference>
<dbReference type="InterPro" id="IPR037066">
    <property type="entry name" value="Plug_dom_sf"/>
</dbReference>
<dbReference type="PROSITE" id="PS52016">
    <property type="entry name" value="TONB_DEPENDENT_REC_3"/>
    <property type="match status" value="1"/>
</dbReference>
<evidence type="ECO:0000256" key="7">
    <source>
        <dbReference type="ARBA" id="ARBA00023237"/>
    </source>
</evidence>
<evidence type="ECO:0000313" key="14">
    <source>
        <dbReference type="Proteomes" id="UP000261284"/>
    </source>
</evidence>
<evidence type="ECO:0000259" key="12">
    <source>
        <dbReference type="Pfam" id="PF07715"/>
    </source>
</evidence>